<protein>
    <submittedName>
        <fullName evidence="2">Uncharacterized protein</fullName>
    </submittedName>
</protein>
<comment type="caution">
    <text evidence="2">The sequence shown here is derived from an EMBL/GenBank/DDBJ whole genome shotgun (WGS) entry which is preliminary data.</text>
</comment>
<dbReference type="EMBL" id="JBHTLQ010000029">
    <property type="protein sequence ID" value="MFD1191541.1"/>
    <property type="molecule type" value="Genomic_DNA"/>
</dbReference>
<feature type="region of interest" description="Disordered" evidence="1">
    <location>
        <begin position="133"/>
        <end position="163"/>
    </location>
</feature>
<organism evidence="2 3">
    <name type="scientific">Phenylobacterium conjunctum</name>
    <dbReference type="NCBI Taxonomy" id="1298959"/>
    <lineage>
        <taxon>Bacteria</taxon>
        <taxon>Pseudomonadati</taxon>
        <taxon>Pseudomonadota</taxon>
        <taxon>Alphaproteobacteria</taxon>
        <taxon>Caulobacterales</taxon>
        <taxon>Caulobacteraceae</taxon>
        <taxon>Phenylobacterium</taxon>
    </lineage>
</organism>
<accession>A0ABW3T3Q9</accession>
<evidence type="ECO:0000313" key="3">
    <source>
        <dbReference type="Proteomes" id="UP001597216"/>
    </source>
</evidence>
<dbReference type="RefSeq" id="WP_377353903.1">
    <property type="nucleotide sequence ID" value="NZ_JBHTLQ010000029.1"/>
</dbReference>
<evidence type="ECO:0000256" key="1">
    <source>
        <dbReference type="SAM" id="MobiDB-lite"/>
    </source>
</evidence>
<evidence type="ECO:0000313" key="2">
    <source>
        <dbReference type="EMBL" id="MFD1191541.1"/>
    </source>
</evidence>
<reference evidence="3" key="1">
    <citation type="journal article" date="2019" name="Int. J. Syst. Evol. Microbiol.">
        <title>The Global Catalogue of Microorganisms (GCM) 10K type strain sequencing project: providing services to taxonomists for standard genome sequencing and annotation.</title>
        <authorList>
            <consortium name="The Broad Institute Genomics Platform"/>
            <consortium name="The Broad Institute Genome Sequencing Center for Infectious Disease"/>
            <person name="Wu L."/>
            <person name="Ma J."/>
        </authorList>
    </citation>
    <scope>NUCLEOTIDE SEQUENCE [LARGE SCALE GENOMIC DNA]</scope>
    <source>
        <strain evidence="3">CCUG 55074</strain>
    </source>
</reference>
<keyword evidence="3" id="KW-1185">Reference proteome</keyword>
<name>A0ABW3T3Q9_9CAUL</name>
<gene>
    <name evidence="2" type="ORF">ACFQ27_13205</name>
</gene>
<sequence>MSTAWDLLLQHRADILDQLQSARKKAEAPFLAELESTNRALEALRGGRRGRKPGAALCEAEPQAFAAAIRAATATPRGRQRRSLKEMVQIALRSHAGPMDLETLTQALEQRWNRAFSASQVELQLIALKQEGAAEADGETWMALERRAEPRGEPAQASSSMSQ</sequence>
<dbReference type="Proteomes" id="UP001597216">
    <property type="component" value="Unassembled WGS sequence"/>
</dbReference>
<proteinExistence type="predicted"/>